<reference evidence="2" key="1">
    <citation type="submission" date="2017-02" db="EMBL/GenBank/DDBJ databases">
        <authorList>
            <person name="Varghese N."/>
            <person name="Submissions S."/>
        </authorList>
    </citation>
    <scope>NUCLEOTIDE SEQUENCE [LARGE SCALE GENOMIC DNA]</scope>
    <source>
        <strain evidence="2">DSM 3072</strain>
    </source>
</reference>
<proteinExistence type="predicted"/>
<evidence type="ECO:0000313" key="2">
    <source>
        <dbReference type="Proteomes" id="UP000242432"/>
    </source>
</evidence>
<evidence type="ECO:0000313" key="1">
    <source>
        <dbReference type="EMBL" id="SKA67308.1"/>
    </source>
</evidence>
<dbReference type="RefSeq" id="WP_078929295.1">
    <property type="nucleotide sequence ID" value="NZ_FUXX01000041.1"/>
</dbReference>
<name>A0A1T4VR25_9GAMM</name>
<dbReference type="EMBL" id="FUXX01000041">
    <property type="protein sequence ID" value="SKA67308.1"/>
    <property type="molecule type" value="Genomic_DNA"/>
</dbReference>
<accession>A0A1T4VR25</accession>
<organism evidence="1 2">
    <name type="scientific">Succinivibrio dextrinosolvens DSM 3072</name>
    <dbReference type="NCBI Taxonomy" id="1123324"/>
    <lineage>
        <taxon>Bacteria</taxon>
        <taxon>Pseudomonadati</taxon>
        <taxon>Pseudomonadota</taxon>
        <taxon>Gammaproteobacteria</taxon>
        <taxon>Aeromonadales</taxon>
        <taxon>Succinivibrionaceae</taxon>
        <taxon>Succinivibrio</taxon>
    </lineage>
</organism>
<sequence>MSADFYVCRESTIDFYGYIDSILDDKGNLIVTNDGSNFNSMLEVMISQEKQDRLAFLDYKNTNTEAMTSILNDKKDNKIERMMQAVQNNYIVHSPVNTELTIDTDKALNEAAPDLYGEIKLYTKYNTAYCSALSSGTMLLKGTPADGALLYFNLLILTISDL</sequence>
<dbReference type="Proteomes" id="UP000242432">
    <property type="component" value="Unassembled WGS sequence"/>
</dbReference>
<keyword evidence="2" id="KW-1185">Reference proteome</keyword>
<dbReference type="AlphaFoldDB" id="A0A1T4VR25"/>
<gene>
    <name evidence="1" type="ORF">SAMN02745213_01937</name>
</gene>
<protein>
    <submittedName>
        <fullName evidence="1">Uncharacterized protein</fullName>
    </submittedName>
</protein>